<organism evidence="2 3">
    <name type="scientific">Haloarcula mannanilytica</name>
    <dbReference type="NCBI Taxonomy" id="2509225"/>
    <lineage>
        <taxon>Archaea</taxon>
        <taxon>Methanobacteriati</taxon>
        <taxon>Methanobacteriota</taxon>
        <taxon>Stenosarchaea group</taxon>
        <taxon>Halobacteria</taxon>
        <taxon>Halobacteriales</taxon>
        <taxon>Haloarculaceae</taxon>
        <taxon>Haloarcula</taxon>
    </lineage>
</organism>
<dbReference type="AlphaFoldDB" id="A0A4C2EGE1"/>
<dbReference type="InterPro" id="IPR040624">
    <property type="entry name" value="HalOD1"/>
</dbReference>
<gene>
    <name evidence="2" type="ORF">Harman_02350</name>
</gene>
<dbReference type="Proteomes" id="UP000304382">
    <property type="component" value="Unassembled WGS sequence"/>
</dbReference>
<reference evidence="2 3" key="1">
    <citation type="submission" date="2019-02" db="EMBL/GenBank/DDBJ databases">
        <title>Haloarcula mannanilyticum sp. nov., a mannan degrading haloarchaeon isolated from commercial salt.</title>
        <authorList>
            <person name="Enomoto S."/>
            <person name="Shimane Y."/>
            <person name="Kamekura M."/>
            <person name="Ito T."/>
            <person name="Moriya O."/>
            <person name="Ihara K."/>
            <person name="Takahashi-Ando N."/>
            <person name="Fukushima Y."/>
            <person name="Yoshida Y."/>
            <person name="Usama R."/>
            <person name="Takai K."/>
            <person name="Minegishi H."/>
        </authorList>
    </citation>
    <scope>NUCLEOTIDE SEQUENCE [LARGE SCALE GENOMIC DNA]</scope>
    <source>
        <strain evidence="2 3">MD130-1</strain>
    </source>
</reference>
<evidence type="ECO:0000259" key="1">
    <source>
        <dbReference type="Pfam" id="PF18545"/>
    </source>
</evidence>
<comment type="caution">
    <text evidence="2">The sequence shown here is derived from an EMBL/GenBank/DDBJ whole genome shotgun (WGS) entry which is preliminary data.</text>
</comment>
<name>A0A4C2EGE1_9EURY</name>
<dbReference type="RefSeq" id="WP_137682007.1">
    <property type="nucleotide sequence ID" value="NZ_BIXZ01000001.1"/>
</dbReference>
<proteinExistence type="predicted"/>
<protein>
    <recommendedName>
        <fullName evidence="1">Halobacterial output domain-containing protein</fullName>
    </recommendedName>
</protein>
<evidence type="ECO:0000313" key="3">
    <source>
        <dbReference type="Proteomes" id="UP000304382"/>
    </source>
</evidence>
<dbReference type="Pfam" id="PF18545">
    <property type="entry name" value="HalOD1"/>
    <property type="match status" value="1"/>
</dbReference>
<dbReference type="OrthoDB" id="205616at2157"/>
<sequence>MKRTVDQSTPVHVAVKEAVATLEDCHPTQLGSLSLVVDGERLDAVPNTPSSESPMLFRYCGYTVTVDETGTLRVEN</sequence>
<dbReference type="EMBL" id="BIXZ01000001">
    <property type="protein sequence ID" value="GCF12300.1"/>
    <property type="molecule type" value="Genomic_DNA"/>
</dbReference>
<keyword evidence="3" id="KW-1185">Reference proteome</keyword>
<evidence type="ECO:0000313" key="2">
    <source>
        <dbReference type="EMBL" id="GCF12300.1"/>
    </source>
</evidence>
<feature type="domain" description="Halobacterial output" evidence="1">
    <location>
        <begin position="8"/>
        <end position="75"/>
    </location>
</feature>
<accession>A0A4C2EGE1</accession>